<dbReference type="AlphaFoldDB" id="A0A1H8IDE1"/>
<evidence type="ECO:0000256" key="1">
    <source>
        <dbReference type="ARBA" id="ARBA00023002"/>
    </source>
</evidence>
<accession>A0A1H8IDE1</accession>
<evidence type="ECO:0000313" key="3">
    <source>
        <dbReference type="EMBL" id="SEN66222.1"/>
    </source>
</evidence>
<dbReference type="InterPro" id="IPR016162">
    <property type="entry name" value="Ald_DH_N"/>
</dbReference>
<gene>
    <name evidence="2" type="ORF">RTCCBAU85039_1876</name>
    <name evidence="3" type="ORF">SAMN05216228_100687</name>
</gene>
<keyword evidence="5" id="KW-1185">Reference proteome</keyword>
<dbReference type="Proteomes" id="UP000198939">
    <property type="component" value="Unassembled WGS sequence"/>
</dbReference>
<dbReference type="STRING" id="501024.RTCCBAU85039_1876"/>
<dbReference type="RefSeq" id="WP_244541291.1">
    <property type="nucleotide sequence ID" value="NZ_FNXB01000008.1"/>
</dbReference>
<dbReference type="Gene3D" id="3.40.605.10">
    <property type="entry name" value="Aldehyde Dehydrogenase, Chain A, domain 1"/>
    <property type="match status" value="1"/>
</dbReference>
<organism evidence="2 4">
    <name type="scientific">Rhizobium tibeticum</name>
    <dbReference type="NCBI Taxonomy" id="501024"/>
    <lineage>
        <taxon>Bacteria</taxon>
        <taxon>Pseudomonadati</taxon>
        <taxon>Pseudomonadota</taxon>
        <taxon>Alphaproteobacteria</taxon>
        <taxon>Hyphomicrobiales</taxon>
        <taxon>Rhizobiaceae</taxon>
        <taxon>Rhizobium/Agrobacterium group</taxon>
        <taxon>Rhizobium</taxon>
    </lineage>
</organism>
<proteinExistence type="predicted"/>
<name>A0A1H8IDE1_9HYPH</name>
<dbReference type="SUPFAM" id="SSF53720">
    <property type="entry name" value="ALDH-like"/>
    <property type="match status" value="1"/>
</dbReference>
<reference evidence="2" key="3">
    <citation type="submission" date="2016-10" db="EMBL/GenBank/DDBJ databases">
        <authorList>
            <person name="de Groot N.N."/>
        </authorList>
    </citation>
    <scope>NUCLEOTIDE SEQUENCE [LARGE SCALE GENOMIC DNA]</scope>
    <source>
        <strain evidence="2">CCBAU85039</strain>
    </source>
</reference>
<keyword evidence="1" id="KW-0560">Oxidoreductase</keyword>
<evidence type="ECO:0000313" key="2">
    <source>
        <dbReference type="EMBL" id="SEH70433.1"/>
    </source>
</evidence>
<dbReference type="InterPro" id="IPR016161">
    <property type="entry name" value="Ald_DH/histidinol_DH"/>
</dbReference>
<sequence>MHTLFARHEPTLAAALKAAQERAYWSAYPEVPSGKIYGETATDDGLSSYNARLGTPFDLPGHPATVTVGTEVSPFGPPLGITYPAVDAITLIEASRAAAPAWAAASAETRVGICLEILARLNRISFEMANAVMHTTGQAFAMALLGGAPDCR</sequence>
<dbReference type="EMBL" id="FNXB01000008">
    <property type="protein sequence ID" value="SEH70433.1"/>
    <property type="molecule type" value="Genomic_DNA"/>
</dbReference>
<protein>
    <submittedName>
        <fullName evidence="2">Phenylacetic acid degradation protein paaN</fullName>
    </submittedName>
</protein>
<reference evidence="3 5" key="2">
    <citation type="submission" date="2016-10" db="EMBL/GenBank/DDBJ databases">
        <authorList>
            <person name="Varghese N."/>
            <person name="Submissions S."/>
        </authorList>
    </citation>
    <scope>NUCLEOTIDE SEQUENCE [LARGE SCALE GENOMIC DNA]</scope>
    <source>
        <strain evidence="3 5">CGMCC 1.7071</strain>
    </source>
</reference>
<dbReference type="EMBL" id="FOCV01000006">
    <property type="protein sequence ID" value="SEN66222.1"/>
    <property type="molecule type" value="Genomic_DNA"/>
</dbReference>
<reference evidence="4" key="1">
    <citation type="submission" date="2016-10" db="EMBL/GenBank/DDBJ databases">
        <authorList>
            <person name="Wibberg D."/>
        </authorList>
    </citation>
    <scope>NUCLEOTIDE SEQUENCE [LARGE SCALE GENOMIC DNA]</scope>
</reference>
<dbReference type="GO" id="GO:0016491">
    <property type="term" value="F:oxidoreductase activity"/>
    <property type="evidence" value="ECO:0007669"/>
    <property type="project" value="UniProtKB-KW"/>
</dbReference>
<evidence type="ECO:0000313" key="5">
    <source>
        <dbReference type="Proteomes" id="UP000198939"/>
    </source>
</evidence>
<evidence type="ECO:0000313" key="4">
    <source>
        <dbReference type="Proteomes" id="UP000183063"/>
    </source>
</evidence>
<dbReference type="Proteomes" id="UP000183063">
    <property type="component" value="Unassembled WGS sequence"/>
</dbReference>